<sequence>MNKKRQFLKFVIPSVVSMLVFNLYTMVDGIYVARFVGEHALSAVNISMPYINFIFAFSILFSVGTSTVVAIYRGENRLDKANQVFTINTFVLAISAVLITFLAYLNLDTLAFFLGASEVTMPYVKNYLGIIIWFSFFFIVSYSLEVLVKTDGFPKLTTAAIAIGAITNIVMDYVLVVLCKMGIQGAAIATGLSQVLTFGVFFHHFIKRKGSIHWIKCRLDLSIYQRILPIGTADFMNELSAGFIVFVFNHAILKYIGDDGIVTYTIITYIYNIVMMTFTGISQGMQPLVSFYRGKKEPKTCALFLRYGFISTLLTSIVSLAICLILTPLLVSIFLDPSSGELFNESVKAFREYSLCYLVIGYNIVASGYFAASEQSRYSFTISVLRGFIMIALSVLLMGYLFQGDGIWYATLVCESVTLLVSVTFLWKQKKKGEAALSIA</sequence>
<feature type="transmembrane region" description="Helical" evidence="10">
    <location>
        <begin position="156"/>
        <end position="176"/>
    </location>
</feature>
<feature type="transmembrane region" description="Helical" evidence="10">
    <location>
        <begin position="7"/>
        <end position="27"/>
    </location>
</feature>
<evidence type="ECO:0000256" key="10">
    <source>
        <dbReference type="SAM" id="Phobius"/>
    </source>
</evidence>
<feature type="transmembrane region" description="Helical" evidence="10">
    <location>
        <begin position="227"/>
        <end position="249"/>
    </location>
</feature>
<keyword evidence="5" id="KW-1003">Cell membrane</keyword>
<comment type="subcellular location">
    <subcellularLocation>
        <location evidence="1">Cell membrane</location>
        <topology evidence="1">Multi-pass membrane protein</topology>
    </subcellularLocation>
</comment>
<dbReference type="Pfam" id="PF01554">
    <property type="entry name" value="MatE"/>
    <property type="match status" value="2"/>
</dbReference>
<gene>
    <name evidence="11" type="ORF">H9Q80_11470</name>
</gene>
<dbReference type="GO" id="GO:0042910">
    <property type="term" value="F:xenobiotic transmembrane transporter activity"/>
    <property type="evidence" value="ECO:0007669"/>
    <property type="project" value="InterPro"/>
</dbReference>
<dbReference type="InterPro" id="IPR045070">
    <property type="entry name" value="MATE_MepA-like"/>
</dbReference>
<feature type="transmembrane region" description="Helical" evidence="10">
    <location>
        <begin position="303"/>
        <end position="335"/>
    </location>
</feature>
<evidence type="ECO:0000256" key="2">
    <source>
        <dbReference type="ARBA" id="ARBA00008417"/>
    </source>
</evidence>
<dbReference type="InterPro" id="IPR051327">
    <property type="entry name" value="MATE_MepA_subfamily"/>
</dbReference>
<dbReference type="GO" id="GO:0015297">
    <property type="term" value="F:antiporter activity"/>
    <property type="evidence" value="ECO:0007669"/>
    <property type="project" value="InterPro"/>
</dbReference>
<evidence type="ECO:0000256" key="1">
    <source>
        <dbReference type="ARBA" id="ARBA00004651"/>
    </source>
</evidence>
<dbReference type="KEGG" id="ehn:H9Q80_11470"/>
<evidence type="ECO:0000256" key="3">
    <source>
        <dbReference type="ARBA" id="ARBA00022106"/>
    </source>
</evidence>
<dbReference type="GO" id="GO:0005886">
    <property type="term" value="C:plasma membrane"/>
    <property type="evidence" value="ECO:0007669"/>
    <property type="project" value="UniProtKB-SubCell"/>
</dbReference>
<comment type="similarity">
    <text evidence="2">Belongs to the multi antimicrobial extrusion (MATE) (TC 2.A.66.1) family. MepA subfamily.</text>
</comment>
<evidence type="ECO:0000256" key="6">
    <source>
        <dbReference type="ARBA" id="ARBA00022692"/>
    </source>
</evidence>
<dbReference type="Proteomes" id="UP000515856">
    <property type="component" value="Chromosome"/>
</dbReference>
<dbReference type="EMBL" id="CP060636">
    <property type="protein sequence ID" value="QNM10898.1"/>
    <property type="molecule type" value="Genomic_DNA"/>
</dbReference>
<dbReference type="AlphaFoldDB" id="A0A7G9GJB6"/>
<feature type="transmembrane region" description="Helical" evidence="10">
    <location>
        <begin position="384"/>
        <end position="402"/>
    </location>
</feature>
<organism evidence="11 12">
    <name type="scientific">[Eubacterium] hominis</name>
    <dbReference type="NCBI Taxonomy" id="2764325"/>
    <lineage>
        <taxon>Bacteria</taxon>
        <taxon>Bacillati</taxon>
        <taxon>Bacillota</taxon>
        <taxon>Erysipelotrichia</taxon>
        <taxon>Erysipelotrichales</taxon>
        <taxon>Erysipelotrichaceae</taxon>
        <taxon>Amedibacillus</taxon>
    </lineage>
</organism>
<dbReference type="GO" id="GO:0046677">
    <property type="term" value="P:response to antibiotic"/>
    <property type="evidence" value="ECO:0007669"/>
    <property type="project" value="UniProtKB-KW"/>
</dbReference>
<keyword evidence="7 10" id="KW-1133">Transmembrane helix</keyword>
<evidence type="ECO:0000256" key="7">
    <source>
        <dbReference type="ARBA" id="ARBA00022989"/>
    </source>
</evidence>
<dbReference type="RefSeq" id="WP_117453351.1">
    <property type="nucleotide sequence ID" value="NZ_CP060636.1"/>
</dbReference>
<feature type="transmembrane region" description="Helical" evidence="10">
    <location>
        <begin position="47"/>
        <end position="72"/>
    </location>
</feature>
<dbReference type="InterPro" id="IPR002528">
    <property type="entry name" value="MATE_fam"/>
</dbReference>
<feature type="transmembrane region" description="Helical" evidence="10">
    <location>
        <begin position="355"/>
        <end position="372"/>
    </location>
</feature>
<feature type="transmembrane region" description="Helical" evidence="10">
    <location>
        <begin position="127"/>
        <end position="144"/>
    </location>
</feature>
<proteinExistence type="inferred from homology"/>
<protein>
    <recommendedName>
        <fullName evidence="3">Multidrug export protein MepA</fullName>
    </recommendedName>
</protein>
<evidence type="ECO:0000256" key="5">
    <source>
        <dbReference type="ARBA" id="ARBA00022475"/>
    </source>
</evidence>
<accession>A0A7G9GJB6</accession>
<keyword evidence="6 10" id="KW-0812">Transmembrane</keyword>
<keyword evidence="8 10" id="KW-0472">Membrane</keyword>
<keyword evidence="9" id="KW-0046">Antibiotic resistance</keyword>
<keyword evidence="12" id="KW-1185">Reference proteome</keyword>
<reference evidence="11 12" key="1">
    <citation type="submission" date="2020-08" db="EMBL/GenBank/DDBJ databases">
        <authorList>
            <person name="Liu C."/>
            <person name="Sun Q."/>
        </authorList>
    </citation>
    <scope>NUCLEOTIDE SEQUENCE [LARGE SCALE GENOMIC DNA]</scope>
    <source>
        <strain evidence="11 12">NSJ-61</strain>
    </source>
</reference>
<evidence type="ECO:0000256" key="8">
    <source>
        <dbReference type="ARBA" id="ARBA00023136"/>
    </source>
</evidence>
<feature type="transmembrane region" description="Helical" evidence="10">
    <location>
        <begin position="261"/>
        <end position="282"/>
    </location>
</feature>
<dbReference type="InterPro" id="IPR048279">
    <property type="entry name" value="MdtK-like"/>
</dbReference>
<feature type="transmembrane region" description="Helical" evidence="10">
    <location>
        <begin position="408"/>
        <end position="427"/>
    </location>
</feature>
<dbReference type="PIRSF" id="PIRSF006603">
    <property type="entry name" value="DinF"/>
    <property type="match status" value="1"/>
</dbReference>
<dbReference type="CDD" id="cd13143">
    <property type="entry name" value="MATE_MepA_like"/>
    <property type="match status" value="1"/>
</dbReference>
<feature type="transmembrane region" description="Helical" evidence="10">
    <location>
        <begin position="182"/>
        <end position="206"/>
    </location>
</feature>
<evidence type="ECO:0000256" key="4">
    <source>
        <dbReference type="ARBA" id="ARBA00022448"/>
    </source>
</evidence>
<dbReference type="PANTHER" id="PTHR43823">
    <property type="entry name" value="SPORULATION PROTEIN YKVU"/>
    <property type="match status" value="1"/>
</dbReference>
<feature type="transmembrane region" description="Helical" evidence="10">
    <location>
        <begin position="84"/>
        <end position="107"/>
    </location>
</feature>
<keyword evidence="4" id="KW-0813">Transport</keyword>
<evidence type="ECO:0000256" key="9">
    <source>
        <dbReference type="ARBA" id="ARBA00023251"/>
    </source>
</evidence>
<evidence type="ECO:0000313" key="11">
    <source>
        <dbReference type="EMBL" id="QNM10898.1"/>
    </source>
</evidence>
<dbReference type="PANTHER" id="PTHR43823:SF3">
    <property type="entry name" value="MULTIDRUG EXPORT PROTEIN MEPA"/>
    <property type="match status" value="1"/>
</dbReference>
<evidence type="ECO:0000313" key="12">
    <source>
        <dbReference type="Proteomes" id="UP000515856"/>
    </source>
</evidence>
<name>A0A7G9GJB6_9FIRM</name>